<proteinExistence type="predicted"/>
<dbReference type="PROSITE" id="PS51186">
    <property type="entry name" value="GNAT"/>
    <property type="match status" value="1"/>
</dbReference>
<dbReference type="GO" id="GO:0016747">
    <property type="term" value="F:acyltransferase activity, transferring groups other than amino-acyl groups"/>
    <property type="evidence" value="ECO:0007669"/>
    <property type="project" value="InterPro"/>
</dbReference>
<reference evidence="2 3" key="1">
    <citation type="submission" date="2011-08" db="EMBL/GenBank/DDBJ databases">
        <title>The Genome Sequence of Clostridium hathewayi WAL-18680.</title>
        <authorList>
            <consortium name="The Broad Institute Genome Sequencing Platform"/>
            <person name="Earl A."/>
            <person name="Ward D."/>
            <person name="Feldgarden M."/>
            <person name="Gevers D."/>
            <person name="Finegold S.M."/>
            <person name="Summanen P.H."/>
            <person name="Molitoris D.R."/>
            <person name="Song M."/>
            <person name="Daigneault M."/>
            <person name="Allen-Vercoe E."/>
            <person name="Young S.K."/>
            <person name="Zeng Q."/>
            <person name="Gargeya S."/>
            <person name="Fitzgerald M."/>
            <person name="Haas B."/>
            <person name="Abouelleil A."/>
            <person name="Alvarado L."/>
            <person name="Arachchi H.M."/>
            <person name="Berlin A."/>
            <person name="Brown A."/>
            <person name="Chapman S.B."/>
            <person name="Chen Z."/>
            <person name="Dunbar C."/>
            <person name="Freedman E."/>
            <person name="Gearin G."/>
            <person name="Gellesch M."/>
            <person name="Goldberg J."/>
            <person name="Griggs A."/>
            <person name="Gujja S."/>
            <person name="Heiman D."/>
            <person name="Howarth C."/>
            <person name="Larson L."/>
            <person name="Lui A."/>
            <person name="MacDonald P.J.P."/>
            <person name="Montmayeur A."/>
            <person name="Murphy C."/>
            <person name="Neiman D."/>
            <person name="Pearson M."/>
            <person name="Priest M."/>
            <person name="Roberts A."/>
            <person name="Saif S."/>
            <person name="Shea T."/>
            <person name="Shenoy N."/>
            <person name="Sisk P."/>
            <person name="Stolte C."/>
            <person name="Sykes S."/>
            <person name="Wortman J."/>
            <person name="Nusbaum C."/>
            <person name="Birren B."/>
        </authorList>
    </citation>
    <scope>NUCLEOTIDE SEQUENCE [LARGE SCALE GENOMIC DNA]</scope>
    <source>
        <strain evidence="2 3">WAL-18680</strain>
    </source>
</reference>
<dbReference type="Pfam" id="PF13302">
    <property type="entry name" value="Acetyltransf_3"/>
    <property type="match status" value="1"/>
</dbReference>
<dbReference type="Gene3D" id="3.40.630.30">
    <property type="match status" value="1"/>
</dbReference>
<dbReference type="AlphaFoldDB" id="G5IH93"/>
<dbReference type="EMBL" id="ADLN01000075">
    <property type="protein sequence ID" value="EHI59164.1"/>
    <property type="molecule type" value="Genomic_DNA"/>
</dbReference>
<keyword evidence="3" id="KW-1185">Reference proteome</keyword>
<dbReference type="InterPro" id="IPR000182">
    <property type="entry name" value="GNAT_dom"/>
</dbReference>
<dbReference type="RefSeq" id="WP_006780849.1">
    <property type="nucleotide sequence ID" value="NZ_CP040506.1"/>
</dbReference>
<dbReference type="OrthoDB" id="7863753at2"/>
<dbReference type="InterPro" id="IPR016181">
    <property type="entry name" value="Acyl_CoA_acyltransferase"/>
</dbReference>
<dbReference type="PANTHER" id="PTHR43792">
    <property type="entry name" value="GNAT FAMILY, PUTATIVE (AFU_ORTHOLOGUE AFUA_3G00765)-RELATED-RELATED"/>
    <property type="match status" value="1"/>
</dbReference>
<evidence type="ECO:0000259" key="1">
    <source>
        <dbReference type="PROSITE" id="PS51186"/>
    </source>
</evidence>
<evidence type="ECO:0000313" key="2">
    <source>
        <dbReference type="EMBL" id="EHI59164.1"/>
    </source>
</evidence>
<name>G5IH93_9FIRM</name>
<gene>
    <name evidence="2" type="ORF">HMPREF9473_02871</name>
</gene>
<evidence type="ECO:0000313" key="3">
    <source>
        <dbReference type="Proteomes" id="UP000005384"/>
    </source>
</evidence>
<dbReference type="PANTHER" id="PTHR43792:SF13">
    <property type="entry name" value="ACETYLTRANSFERASE"/>
    <property type="match status" value="1"/>
</dbReference>
<sequence>MIETNRLNIYAASRDVMEDFIEKQTVEELKAAYMEMLEGVLKYPEQWEWYAIWMIELKDGVHIGELSFKGMGLDGVVEIGYGISTEYRGNGYATEAVSAIVHWAIQQPGVTRIEAETDFENAASQRVLEKCGFIATGCMGAEGPRFVWSC</sequence>
<feature type="domain" description="N-acetyltransferase" evidence="1">
    <location>
        <begin position="2"/>
        <end position="150"/>
    </location>
</feature>
<comment type="caution">
    <text evidence="2">The sequence shown here is derived from an EMBL/GenBank/DDBJ whole genome shotgun (WGS) entry which is preliminary data.</text>
</comment>
<organism evidence="2 3">
    <name type="scientific">Hungatella hathewayi WAL-18680</name>
    <dbReference type="NCBI Taxonomy" id="742737"/>
    <lineage>
        <taxon>Bacteria</taxon>
        <taxon>Bacillati</taxon>
        <taxon>Bacillota</taxon>
        <taxon>Clostridia</taxon>
        <taxon>Lachnospirales</taxon>
        <taxon>Lachnospiraceae</taxon>
        <taxon>Hungatella</taxon>
    </lineage>
</organism>
<dbReference type="PATRIC" id="fig|742737.3.peg.2876"/>
<dbReference type="SUPFAM" id="SSF55729">
    <property type="entry name" value="Acyl-CoA N-acyltransferases (Nat)"/>
    <property type="match status" value="1"/>
</dbReference>
<dbReference type="Proteomes" id="UP000005384">
    <property type="component" value="Unassembled WGS sequence"/>
</dbReference>
<dbReference type="InterPro" id="IPR051531">
    <property type="entry name" value="N-acetyltransferase"/>
</dbReference>
<dbReference type="HOGENOM" id="CLU_013985_28_1_9"/>
<protein>
    <recommendedName>
        <fullName evidence="1">N-acetyltransferase domain-containing protein</fullName>
    </recommendedName>
</protein>
<accession>G5IH93</accession>